<sequence>MLFSSLTPRPPLIAFAITTTSQHNGGGCMTQYCFTQASTHIQSRCTKPYYRRTAVRARPDGTLCITSLSSIVPLSTLPLGRRGSFK</sequence>
<evidence type="ECO:0000313" key="1">
    <source>
        <dbReference type="EMBL" id="MPC86759.1"/>
    </source>
</evidence>
<dbReference type="Proteomes" id="UP000324222">
    <property type="component" value="Unassembled WGS sequence"/>
</dbReference>
<proteinExistence type="predicted"/>
<protein>
    <submittedName>
        <fullName evidence="1">Uncharacterized protein</fullName>
    </submittedName>
</protein>
<organism evidence="1 2">
    <name type="scientific">Portunus trituberculatus</name>
    <name type="common">Swimming crab</name>
    <name type="synonym">Neptunus trituberculatus</name>
    <dbReference type="NCBI Taxonomy" id="210409"/>
    <lineage>
        <taxon>Eukaryota</taxon>
        <taxon>Metazoa</taxon>
        <taxon>Ecdysozoa</taxon>
        <taxon>Arthropoda</taxon>
        <taxon>Crustacea</taxon>
        <taxon>Multicrustacea</taxon>
        <taxon>Malacostraca</taxon>
        <taxon>Eumalacostraca</taxon>
        <taxon>Eucarida</taxon>
        <taxon>Decapoda</taxon>
        <taxon>Pleocyemata</taxon>
        <taxon>Brachyura</taxon>
        <taxon>Eubrachyura</taxon>
        <taxon>Portunoidea</taxon>
        <taxon>Portunidae</taxon>
        <taxon>Portuninae</taxon>
        <taxon>Portunus</taxon>
    </lineage>
</organism>
<accession>A0A5B7IX09</accession>
<name>A0A5B7IX09_PORTR</name>
<gene>
    <name evidence="1" type="ORF">E2C01_081595</name>
</gene>
<dbReference type="AlphaFoldDB" id="A0A5B7IX09"/>
<comment type="caution">
    <text evidence="1">The sequence shown here is derived from an EMBL/GenBank/DDBJ whole genome shotgun (WGS) entry which is preliminary data.</text>
</comment>
<keyword evidence="2" id="KW-1185">Reference proteome</keyword>
<dbReference type="EMBL" id="VSRR010072432">
    <property type="protein sequence ID" value="MPC86759.1"/>
    <property type="molecule type" value="Genomic_DNA"/>
</dbReference>
<reference evidence="1 2" key="1">
    <citation type="submission" date="2019-05" db="EMBL/GenBank/DDBJ databases">
        <title>Another draft genome of Portunus trituberculatus and its Hox gene families provides insights of decapod evolution.</title>
        <authorList>
            <person name="Jeong J.-H."/>
            <person name="Song I."/>
            <person name="Kim S."/>
            <person name="Choi T."/>
            <person name="Kim D."/>
            <person name="Ryu S."/>
            <person name="Kim W."/>
        </authorList>
    </citation>
    <scope>NUCLEOTIDE SEQUENCE [LARGE SCALE GENOMIC DNA]</scope>
    <source>
        <tissue evidence="1">Muscle</tissue>
    </source>
</reference>
<evidence type="ECO:0000313" key="2">
    <source>
        <dbReference type="Proteomes" id="UP000324222"/>
    </source>
</evidence>